<dbReference type="Proteomes" id="UP001138500">
    <property type="component" value="Unassembled WGS sequence"/>
</dbReference>
<evidence type="ECO:0000313" key="2">
    <source>
        <dbReference type="EMBL" id="KAH9809541.1"/>
    </source>
</evidence>
<reference evidence="2 3" key="2">
    <citation type="journal article" date="2021" name="Curr. Genet.">
        <title>Genetic response to nitrogen starvation in the aggressive Eucalyptus foliar pathogen Teratosphaeria destructans.</title>
        <authorList>
            <person name="Havenga M."/>
            <person name="Wingfield B.D."/>
            <person name="Wingfield M.J."/>
            <person name="Dreyer L.L."/>
            <person name="Roets F."/>
            <person name="Aylward J."/>
        </authorList>
    </citation>
    <scope>NUCLEOTIDE SEQUENCE [LARGE SCALE GENOMIC DNA]</scope>
    <source>
        <strain evidence="2">CMW44962</strain>
    </source>
</reference>
<comment type="caution">
    <text evidence="2">The sequence shown here is derived from an EMBL/GenBank/DDBJ whole genome shotgun (WGS) entry which is preliminary data.</text>
</comment>
<keyword evidence="1" id="KW-0732">Signal</keyword>
<keyword evidence="3" id="KW-1185">Reference proteome</keyword>
<feature type="chain" id="PRO_5040824005" description="Secreted protein" evidence="1">
    <location>
        <begin position="22"/>
        <end position="102"/>
    </location>
</feature>
<proteinExistence type="predicted"/>
<reference evidence="2 3" key="1">
    <citation type="journal article" date="2018" name="IMA Fungus">
        <title>IMA Genome-F 10: Nine draft genome sequences of Claviceps purpurea s.lat., including C. arundinis, C. humidiphila, and C. cf. spartinae, pseudomolecules for the pitch canker pathogen Fusarium circinatum, draft genome of Davidsoniella eucalypti, Grosmannia galeiformis, Quambalaria eucalypti, and Teratosphaeria destructans.</title>
        <authorList>
            <person name="Wingfield B.D."/>
            <person name="Liu M."/>
            <person name="Nguyen H.D."/>
            <person name="Lane F.A."/>
            <person name="Morgan S.W."/>
            <person name="De Vos L."/>
            <person name="Wilken P.M."/>
            <person name="Duong T.A."/>
            <person name="Aylward J."/>
            <person name="Coetzee M.P."/>
            <person name="Dadej K."/>
            <person name="De Beer Z.W."/>
            <person name="Findlay W."/>
            <person name="Havenga M."/>
            <person name="Kolarik M."/>
            <person name="Menzies J.G."/>
            <person name="Naidoo K."/>
            <person name="Pochopski O."/>
            <person name="Shoukouhi P."/>
            <person name="Santana Q.C."/>
            <person name="Seifert K.A."/>
            <person name="Soal N."/>
            <person name="Steenkamp E.T."/>
            <person name="Tatham C.T."/>
            <person name="van der Nest M.A."/>
            <person name="Wingfield M.J."/>
        </authorList>
    </citation>
    <scope>NUCLEOTIDE SEQUENCE [LARGE SCALE GENOMIC DNA]</scope>
    <source>
        <strain evidence="2">CMW44962</strain>
    </source>
</reference>
<dbReference type="EMBL" id="RIBY02002556">
    <property type="protein sequence ID" value="KAH9809541.1"/>
    <property type="molecule type" value="Genomic_DNA"/>
</dbReference>
<dbReference type="AlphaFoldDB" id="A0A9W7SI20"/>
<gene>
    <name evidence="2" type="ORF">Tdes44962_MAKER06149</name>
</gene>
<evidence type="ECO:0000313" key="3">
    <source>
        <dbReference type="Proteomes" id="UP001138500"/>
    </source>
</evidence>
<evidence type="ECO:0008006" key="4">
    <source>
        <dbReference type="Google" id="ProtNLM"/>
    </source>
</evidence>
<organism evidence="2 3">
    <name type="scientific">Teratosphaeria destructans</name>
    <dbReference type="NCBI Taxonomy" id="418781"/>
    <lineage>
        <taxon>Eukaryota</taxon>
        <taxon>Fungi</taxon>
        <taxon>Dikarya</taxon>
        <taxon>Ascomycota</taxon>
        <taxon>Pezizomycotina</taxon>
        <taxon>Dothideomycetes</taxon>
        <taxon>Dothideomycetidae</taxon>
        <taxon>Mycosphaerellales</taxon>
        <taxon>Teratosphaeriaceae</taxon>
        <taxon>Teratosphaeria</taxon>
    </lineage>
</organism>
<sequence>MHLQPFTILTLLATLTTTTTACRSKYHRCKCFDTRTNAPNDNISKKVCTNTAYTNYGAKWSDPSTCNAPDGKKFDNCLWREHCNVEGGYQTTDKVFLDRCEK</sequence>
<accession>A0A9W7SI20</accession>
<protein>
    <recommendedName>
        <fullName evidence="4">Secreted protein</fullName>
    </recommendedName>
</protein>
<evidence type="ECO:0000256" key="1">
    <source>
        <dbReference type="SAM" id="SignalP"/>
    </source>
</evidence>
<feature type="signal peptide" evidence="1">
    <location>
        <begin position="1"/>
        <end position="21"/>
    </location>
</feature>
<name>A0A9W7SI20_9PEZI</name>